<gene>
    <name evidence="7" type="primary">rpsF</name>
    <name evidence="8" type="ordered locus">Turpa_2969</name>
</gene>
<evidence type="ECO:0000256" key="3">
    <source>
        <dbReference type="ARBA" id="ARBA00022980"/>
    </source>
</evidence>
<dbReference type="InterPro" id="IPR020814">
    <property type="entry name" value="Ribosomal_S6_plastid/chlpt"/>
</dbReference>
<dbReference type="InterPro" id="IPR035980">
    <property type="entry name" value="Ribosomal_bS6_sf"/>
</dbReference>
<dbReference type="GO" id="GO:0003735">
    <property type="term" value="F:structural constituent of ribosome"/>
    <property type="evidence" value="ECO:0007669"/>
    <property type="project" value="InterPro"/>
</dbReference>
<dbReference type="CDD" id="cd00473">
    <property type="entry name" value="bS6"/>
    <property type="match status" value="1"/>
</dbReference>
<evidence type="ECO:0000256" key="4">
    <source>
        <dbReference type="ARBA" id="ARBA00023274"/>
    </source>
</evidence>
<accession>I4B8K1</accession>
<dbReference type="GO" id="GO:1990904">
    <property type="term" value="C:ribonucleoprotein complex"/>
    <property type="evidence" value="ECO:0007669"/>
    <property type="project" value="UniProtKB-KW"/>
</dbReference>
<dbReference type="AlphaFoldDB" id="I4B8K1"/>
<dbReference type="GO" id="GO:0019843">
    <property type="term" value="F:rRNA binding"/>
    <property type="evidence" value="ECO:0007669"/>
    <property type="project" value="UniProtKB-UniRule"/>
</dbReference>
<dbReference type="Pfam" id="PF01250">
    <property type="entry name" value="Ribosomal_S6"/>
    <property type="match status" value="1"/>
</dbReference>
<dbReference type="HAMAP" id="MF_00360">
    <property type="entry name" value="Ribosomal_bS6"/>
    <property type="match status" value="1"/>
</dbReference>
<dbReference type="InterPro" id="IPR014717">
    <property type="entry name" value="Transl_elong_EF1B/ribsomal_bS6"/>
</dbReference>
<evidence type="ECO:0000256" key="2">
    <source>
        <dbReference type="ARBA" id="ARBA00022884"/>
    </source>
</evidence>
<keyword evidence="9" id="KW-1185">Reference proteome</keyword>
<evidence type="ECO:0000256" key="5">
    <source>
        <dbReference type="ARBA" id="ARBA00035104"/>
    </source>
</evidence>
<keyword evidence="2 7" id="KW-0694">RNA-binding</keyword>
<dbReference type="EMBL" id="CP002959">
    <property type="protein sequence ID" value="AFM13608.1"/>
    <property type="molecule type" value="Genomic_DNA"/>
</dbReference>
<dbReference type="Gene3D" id="3.30.70.60">
    <property type="match status" value="1"/>
</dbReference>
<evidence type="ECO:0000256" key="7">
    <source>
        <dbReference type="HAMAP-Rule" id="MF_00360"/>
    </source>
</evidence>
<comment type="similarity">
    <text evidence="1 7">Belongs to the bacterial ribosomal protein bS6 family.</text>
</comment>
<protein>
    <recommendedName>
        <fullName evidence="6 7">Small ribosomal subunit protein bS6</fullName>
    </recommendedName>
</protein>
<dbReference type="SUPFAM" id="SSF54995">
    <property type="entry name" value="Ribosomal protein S6"/>
    <property type="match status" value="1"/>
</dbReference>
<evidence type="ECO:0000313" key="8">
    <source>
        <dbReference type="EMBL" id="AFM13608.1"/>
    </source>
</evidence>
<keyword evidence="4 7" id="KW-0687">Ribonucleoprotein</keyword>
<dbReference type="GO" id="GO:0005840">
    <property type="term" value="C:ribosome"/>
    <property type="evidence" value="ECO:0007669"/>
    <property type="project" value="UniProtKB-KW"/>
</dbReference>
<dbReference type="STRING" id="869212.Turpa_2969"/>
<dbReference type="HOGENOM" id="CLU_113441_5_1_12"/>
<evidence type="ECO:0000313" key="9">
    <source>
        <dbReference type="Proteomes" id="UP000006048"/>
    </source>
</evidence>
<reference evidence="8 9" key="1">
    <citation type="submission" date="2012-06" db="EMBL/GenBank/DDBJ databases">
        <title>The complete chromosome of genome of Turneriella parva DSM 21527.</title>
        <authorList>
            <consortium name="US DOE Joint Genome Institute (JGI-PGF)"/>
            <person name="Lucas S."/>
            <person name="Han J."/>
            <person name="Lapidus A."/>
            <person name="Bruce D."/>
            <person name="Goodwin L."/>
            <person name="Pitluck S."/>
            <person name="Peters L."/>
            <person name="Kyrpides N."/>
            <person name="Mavromatis K."/>
            <person name="Ivanova N."/>
            <person name="Mikhailova N."/>
            <person name="Chertkov O."/>
            <person name="Detter J.C."/>
            <person name="Tapia R."/>
            <person name="Han C."/>
            <person name="Land M."/>
            <person name="Hauser L."/>
            <person name="Markowitz V."/>
            <person name="Cheng J.-F."/>
            <person name="Hugenholtz P."/>
            <person name="Woyke T."/>
            <person name="Wu D."/>
            <person name="Gronow S."/>
            <person name="Wellnitz S."/>
            <person name="Brambilla E."/>
            <person name="Klenk H.-P."/>
            <person name="Eisen J.A."/>
        </authorList>
    </citation>
    <scope>NUCLEOTIDE SEQUENCE [LARGE SCALE GENOMIC DNA]</scope>
    <source>
        <strain evidence="9">ATCC BAA-1111 / DSM 21527 / NCTC 11395 / H</strain>
    </source>
</reference>
<evidence type="ECO:0000256" key="6">
    <source>
        <dbReference type="ARBA" id="ARBA00035294"/>
    </source>
</evidence>
<dbReference type="KEGG" id="tpx:Turpa_2969"/>
<proteinExistence type="inferred from homology"/>
<organism evidence="8 9">
    <name type="scientific">Turneriella parva (strain ATCC BAA-1111 / DSM 21527 / NCTC 11395 / H)</name>
    <name type="common">Leptospira parva</name>
    <dbReference type="NCBI Taxonomy" id="869212"/>
    <lineage>
        <taxon>Bacteria</taxon>
        <taxon>Pseudomonadati</taxon>
        <taxon>Spirochaetota</taxon>
        <taxon>Spirochaetia</taxon>
        <taxon>Leptospirales</taxon>
        <taxon>Leptospiraceae</taxon>
        <taxon>Turneriella</taxon>
    </lineage>
</organism>
<dbReference type="GO" id="GO:0006412">
    <property type="term" value="P:translation"/>
    <property type="evidence" value="ECO:0007669"/>
    <property type="project" value="UniProtKB-UniRule"/>
</dbReference>
<sequence>MAKKNYELVLVLSDKNADDKTRSRDEAEASLQKRGAEIVQKEDWGARRLYHLAKKQDRGHYFYYGFKSEGAAIPQINGDLRVNAGVLKAMITVLD</sequence>
<dbReference type="Proteomes" id="UP000006048">
    <property type="component" value="Chromosome"/>
</dbReference>
<evidence type="ECO:0000256" key="1">
    <source>
        <dbReference type="ARBA" id="ARBA00009512"/>
    </source>
</evidence>
<keyword evidence="7" id="KW-0699">rRNA-binding</keyword>
<comment type="function">
    <text evidence="5 7">Binds together with bS18 to 16S ribosomal RNA.</text>
</comment>
<keyword evidence="3 7" id="KW-0689">Ribosomal protein</keyword>
<dbReference type="NCBIfam" id="TIGR00166">
    <property type="entry name" value="S6"/>
    <property type="match status" value="1"/>
</dbReference>
<dbReference type="OrthoDB" id="9812702at2"/>
<dbReference type="RefSeq" id="WP_014804109.1">
    <property type="nucleotide sequence ID" value="NC_018020.1"/>
</dbReference>
<name>I4B8K1_TURPD</name>
<dbReference type="InterPro" id="IPR000529">
    <property type="entry name" value="Ribosomal_bS6"/>
</dbReference>